<dbReference type="RefSeq" id="WP_014767342.1">
    <property type="nucleotide sequence ID" value="NC_018001.1"/>
</dbReference>
<protein>
    <submittedName>
        <fullName evidence="1">Glycosyltransferase</fullName>
    </submittedName>
</protein>
<sequence length="403" mass="46179">MPRVISVLHHPEASLEPGRIAEEENNGWHFRSAKALVKYSGYITVAVRPGSSSEWISKSIDGVLTIVVPSIDLPPSKKFRGRIAISPVLARVVRDFVERLDFIPYVHEYRALNSELVARALIDHPMFFQHHGSRPPGGLRLGNPIGSVKELNRLRREAFLRKVRGVFFVLTRYEEYYLRNILGVDAEVRIRTMCVDFDEIKPLSPVEKLVAKRSLGLRGDEILITTYMGVFGEEFSSLKGAHYIPRIWRALRNKFGDRIRMVVTGVGEPYATVLRRTGIIAYKRLPHRDFIKVVGASDIYFLPATSGYRYGGISVAVMEAMALGIPIISPTLMEFPERERIRDIGIATKWVDDEFSLSRFIDDLVYLIENKDSYRPWVIRELGMKYYSWQVFARDFREALSKL</sequence>
<dbReference type="GeneID" id="13062228"/>
<dbReference type="Pfam" id="PF13692">
    <property type="entry name" value="Glyco_trans_1_4"/>
    <property type="match status" value="1"/>
</dbReference>
<dbReference type="GO" id="GO:0016740">
    <property type="term" value="F:transferase activity"/>
    <property type="evidence" value="ECO:0007669"/>
    <property type="project" value="UniProtKB-KW"/>
</dbReference>
<dbReference type="eggNOG" id="arCOG01403">
    <property type="taxonomic scope" value="Archaea"/>
</dbReference>
<dbReference type="HOGENOM" id="CLU_682609_0_0_2"/>
<name>I3XR67_DESAM</name>
<dbReference type="Gene3D" id="3.40.50.2000">
    <property type="entry name" value="Glycogen Phosphorylase B"/>
    <property type="match status" value="2"/>
</dbReference>
<accession>I3XR67</accession>
<evidence type="ECO:0000313" key="2">
    <source>
        <dbReference type="Proteomes" id="UP000006175"/>
    </source>
</evidence>
<proteinExistence type="predicted"/>
<gene>
    <name evidence="1" type="ORF">Desfe_0538</name>
</gene>
<dbReference type="EMBL" id="CP003321">
    <property type="protein sequence ID" value="AFL66441.1"/>
    <property type="molecule type" value="Genomic_DNA"/>
</dbReference>
<evidence type="ECO:0000313" key="1">
    <source>
        <dbReference type="EMBL" id="AFL66441.1"/>
    </source>
</evidence>
<keyword evidence="1" id="KW-0808">Transferase</keyword>
<dbReference type="SMR" id="I3XR67"/>
<dbReference type="AlphaFoldDB" id="I3XR67"/>
<dbReference type="Proteomes" id="UP000006175">
    <property type="component" value="Chromosome"/>
</dbReference>
<reference evidence="1 2" key="1">
    <citation type="journal article" date="2012" name="J. Bacteriol.">
        <title>Complete Genome Sequence of Desulfurococcus fermentans, a Hyperthermophilic Cellulolytic Crenarchaeon Isolated from a Freshwater Hot Spring in Kamchatka, Russia.</title>
        <authorList>
            <person name="Susanti D."/>
            <person name="Johnson E.F."/>
            <person name="Rodriguez J.R."/>
            <person name="Anderson I."/>
            <person name="Perevalova A.A."/>
            <person name="Kyrpides N."/>
            <person name="Lucas S."/>
            <person name="Han J."/>
            <person name="Lapidus A."/>
            <person name="Cheng J.F."/>
            <person name="Goodwin L."/>
            <person name="Pitluck S."/>
            <person name="Mavrommatis K."/>
            <person name="Peters L."/>
            <person name="Land M.L."/>
            <person name="Hauser L."/>
            <person name="Gopalan V."/>
            <person name="Chan P.P."/>
            <person name="Lowe T.M."/>
            <person name="Atomi H."/>
            <person name="Bonch-Osmolovskaya E.A."/>
            <person name="Woyke T."/>
            <person name="Mukhopadhyay B."/>
        </authorList>
    </citation>
    <scope>NUCLEOTIDE SEQUENCE [LARGE SCALE GENOMIC DNA]</scope>
    <source>
        <strain evidence="1 2">DSM 16532</strain>
    </source>
</reference>
<organism evidence="1 2">
    <name type="scientific">Desulfurococcus amylolyticus DSM 16532</name>
    <dbReference type="NCBI Taxonomy" id="768672"/>
    <lineage>
        <taxon>Archaea</taxon>
        <taxon>Thermoproteota</taxon>
        <taxon>Thermoprotei</taxon>
        <taxon>Desulfurococcales</taxon>
        <taxon>Desulfurococcaceae</taxon>
        <taxon>Desulfurococcus</taxon>
    </lineage>
</organism>
<dbReference type="SUPFAM" id="SSF53756">
    <property type="entry name" value="UDP-Glycosyltransferase/glycogen phosphorylase"/>
    <property type="match status" value="1"/>
</dbReference>
<keyword evidence="2" id="KW-1185">Reference proteome</keyword>
<dbReference type="KEGG" id="dfd:Desfe_0538"/>
<dbReference type="OrthoDB" id="28417at2157"/>